<dbReference type="CDD" id="cd02440">
    <property type="entry name" value="AdoMet_MTases"/>
    <property type="match status" value="1"/>
</dbReference>
<sequence>MADSPPLASSGRRQQLSKGMEHIRYAVTATPTARPSSSSPPLTAPQPTSTPPAAPGDSPAPATAYGVPNAAPPRLPPHRSHSPSNNQKRGDPFQFGSRYLEEGDDVFEFNAWDHVETDGAYRDFAEAQYQRQRENPASEFDRARINADPAKWWNLFYKQNASNFFKNRKWLRQEFPVLAALTAADAPAATVLEVGAGAGNSAFPIMTNNRNPRLVMHACDFSKTAVDVIRRDPRYNGEGAAQQASAAQNAEGKETGSSEAETKDGGKLPETLEPVVGTLHAWVWDLASRELPPSLRPASIDVALMVFVFSALSPEQWVRAVRNIYSLLKPGGKVLFRDYGRGDLAQVRFKKGRWLAENFYVRGDGTRVYFFEKEELRRVWCGVEEDEKAQHEVGEAHEGPPSSDPNGVRKGLGDEKETVSRPSEETDDAPKFGLINIGVDRRLLVNRQRKLKMYRCWIQAVFEKPLDEGQELSESLKALDFDKTS</sequence>
<dbReference type="InterPro" id="IPR026113">
    <property type="entry name" value="METTL2/6/8-like"/>
</dbReference>
<evidence type="ECO:0000313" key="6">
    <source>
        <dbReference type="Proteomes" id="UP000799766"/>
    </source>
</evidence>
<dbReference type="PANTHER" id="PTHR22809:SF11">
    <property type="entry name" value="TRNA N(3)-METHYLCYTIDINE METHYLTRANSFERASE METTL2"/>
    <property type="match status" value="1"/>
</dbReference>
<name>A0A6A6NTD8_9PEZI</name>
<keyword evidence="6" id="KW-1185">Reference proteome</keyword>
<organism evidence="5 6">
    <name type="scientific">Lineolata rhizophorae</name>
    <dbReference type="NCBI Taxonomy" id="578093"/>
    <lineage>
        <taxon>Eukaryota</taxon>
        <taxon>Fungi</taxon>
        <taxon>Dikarya</taxon>
        <taxon>Ascomycota</taxon>
        <taxon>Pezizomycotina</taxon>
        <taxon>Dothideomycetes</taxon>
        <taxon>Dothideomycetes incertae sedis</taxon>
        <taxon>Lineolatales</taxon>
        <taxon>Lineolataceae</taxon>
        <taxon>Lineolata</taxon>
    </lineage>
</organism>
<feature type="compositionally biased region" description="Low complexity" evidence="4">
    <location>
        <begin position="237"/>
        <end position="250"/>
    </location>
</feature>
<dbReference type="Proteomes" id="UP000799766">
    <property type="component" value="Unassembled WGS sequence"/>
</dbReference>
<feature type="compositionally biased region" description="Low complexity" evidence="4">
    <location>
        <begin position="28"/>
        <end position="41"/>
    </location>
</feature>
<keyword evidence="2 5" id="KW-0489">Methyltransferase</keyword>
<feature type="compositionally biased region" description="Pro residues" evidence="4">
    <location>
        <begin position="42"/>
        <end position="54"/>
    </location>
</feature>
<dbReference type="Gene3D" id="3.40.50.150">
    <property type="entry name" value="Vaccinia Virus protein VP39"/>
    <property type="match status" value="1"/>
</dbReference>
<feature type="region of interest" description="Disordered" evidence="4">
    <location>
        <begin position="390"/>
        <end position="427"/>
    </location>
</feature>
<evidence type="ECO:0000256" key="1">
    <source>
        <dbReference type="ARBA" id="ARBA00009725"/>
    </source>
</evidence>
<evidence type="ECO:0000256" key="4">
    <source>
        <dbReference type="SAM" id="MobiDB-lite"/>
    </source>
</evidence>
<dbReference type="AlphaFoldDB" id="A0A6A6NTD8"/>
<dbReference type="SUPFAM" id="SSF53335">
    <property type="entry name" value="S-adenosyl-L-methionine-dependent methyltransferases"/>
    <property type="match status" value="1"/>
</dbReference>
<comment type="similarity">
    <text evidence="1">Belongs to the methyltransferase superfamily. METL family.</text>
</comment>
<proteinExistence type="inferred from homology"/>
<feature type="region of interest" description="Disordered" evidence="4">
    <location>
        <begin position="1"/>
        <end position="97"/>
    </location>
</feature>
<evidence type="ECO:0000256" key="3">
    <source>
        <dbReference type="ARBA" id="ARBA00022679"/>
    </source>
</evidence>
<feature type="compositionally biased region" description="Low complexity" evidence="4">
    <location>
        <begin position="55"/>
        <end position="64"/>
    </location>
</feature>
<dbReference type="EMBL" id="MU001689">
    <property type="protein sequence ID" value="KAF2454828.1"/>
    <property type="molecule type" value="Genomic_DNA"/>
</dbReference>
<dbReference type="InterPro" id="IPR029063">
    <property type="entry name" value="SAM-dependent_MTases_sf"/>
</dbReference>
<evidence type="ECO:0000256" key="2">
    <source>
        <dbReference type="ARBA" id="ARBA00022603"/>
    </source>
</evidence>
<reference evidence="5" key="1">
    <citation type="journal article" date="2020" name="Stud. Mycol.">
        <title>101 Dothideomycetes genomes: a test case for predicting lifestyles and emergence of pathogens.</title>
        <authorList>
            <person name="Haridas S."/>
            <person name="Albert R."/>
            <person name="Binder M."/>
            <person name="Bloem J."/>
            <person name="Labutti K."/>
            <person name="Salamov A."/>
            <person name="Andreopoulos B."/>
            <person name="Baker S."/>
            <person name="Barry K."/>
            <person name="Bills G."/>
            <person name="Bluhm B."/>
            <person name="Cannon C."/>
            <person name="Castanera R."/>
            <person name="Culley D."/>
            <person name="Daum C."/>
            <person name="Ezra D."/>
            <person name="Gonzalez J."/>
            <person name="Henrissat B."/>
            <person name="Kuo A."/>
            <person name="Liang C."/>
            <person name="Lipzen A."/>
            <person name="Lutzoni F."/>
            <person name="Magnuson J."/>
            <person name="Mondo S."/>
            <person name="Nolan M."/>
            <person name="Ohm R."/>
            <person name="Pangilinan J."/>
            <person name="Park H.-J."/>
            <person name="Ramirez L."/>
            <person name="Alfaro M."/>
            <person name="Sun H."/>
            <person name="Tritt A."/>
            <person name="Yoshinaga Y."/>
            <person name="Zwiers L.-H."/>
            <person name="Turgeon B."/>
            <person name="Goodwin S."/>
            <person name="Spatafora J."/>
            <person name="Crous P."/>
            <person name="Grigoriev I."/>
        </authorList>
    </citation>
    <scope>NUCLEOTIDE SEQUENCE</scope>
    <source>
        <strain evidence="5">ATCC 16933</strain>
    </source>
</reference>
<protein>
    <submittedName>
        <fullName evidence="5">S-adenosyl-L-methionine-dependent methyltransferase</fullName>
    </submittedName>
</protein>
<dbReference type="Pfam" id="PF13489">
    <property type="entry name" value="Methyltransf_23"/>
    <property type="match status" value="1"/>
</dbReference>
<feature type="compositionally biased region" description="Basic and acidic residues" evidence="4">
    <location>
        <begin position="411"/>
        <end position="427"/>
    </location>
</feature>
<feature type="compositionally biased region" description="Basic and acidic residues" evidence="4">
    <location>
        <begin position="251"/>
        <end position="267"/>
    </location>
</feature>
<feature type="region of interest" description="Disordered" evidence="4">
    <location>
        <begin position="237"/>
        <end position="270"/>
    </location>
</feature>
<keyword evidence="3 5" id="KW-0808">Transferase</keyword>
<dbReference type="GO" id="GO:0032259">
    <property type="term" value="P:methylation"/>
    <property type="evidence" value="ECO:0007669"/>
    <property type="project" value="UniProtKB-KW"/>
</dbReference>
<evidence type="ECO:0000313" key="5">
    <source>
        <dbReference type="EMBL" id="KAF2454828.1"/>
    </source>
</evidence>
<dbReference type="OrthoDB" id="417697at2759"/>
<dbReference type="PANTHER" id="PTHR22809">
    <property type="entry name" value="METHYLTRANSFERASE-RELATED"/>
    <property type="match status" value="1"/>
</dbReference>
<dbReference type="GO" id="GO:0052735">
    <property type="term" value="F:tRNA (cytidine-3-)-methyltransferase activity"/>
    <property type="evidence" value="ECO:0007669"/>
    <property type="project" value="TreeGrafter"/>
</dbReference>
<accession>A0A6A6NTD8</accession>
<gene>
    <name evidence="5" type="ORF">BDY21DRAFT_416478</name>
</gene>